<feature type="transmembrane region" description="Helical" evidence="10">
    <location>
        <begin position="1598"/>
        <end position="1618"/>
    </location>
</feature>
<keyword evidence="13" id="KW-1185">Reference proteome</keyword>
<gene>
    <name evidence="12" type="ORF">CVIRNUC_008128</name>
</gene>
<feature type="transmembrane region" description="Helical" evidence="10">
    <location>
        <begin position="1700"/>
        <end position="1720"/>
    </location>
</feature>
<feature type="region of interest" description="Disordered" evidence="9">
    <location>
        <begin position="1142"/>
        <end position="1187"/>
    </location>
</feature>
<dbReference type="PROSITE" id="PS50893">
    <property type="entry name" value="ABC_TRANSPORTER_2"/>
    <property type="match status" value="2"/>
</dbReference>
<dbReference type="InterPro" id="IPR017871">
    <property type="entry name" value="ABC_transporter-like_CS"/>
</dbReference>
<protein>
    <recommendedName>
        <fullName evidence="11">ABC transporter domain-containing protein</fullName>
    </recommendedName>
</protein>
<evidence type="ECO:0000313" key="13">
    <source>
        <dbReference type="Proteomes" id="UP001314263"/>
    </source>
</evidence>
<evidence type="ECO:0000256" key="7">
    <source>
        <dbReference type="ARBA" id="ARBA00022989"/>
    </source>
</evidence>
<dbReference type="GO" id="GO:0016887">
    <property type="term" value="F:ATP hydrolysis activity"/>
    <property type="evidence" value="ECO:0007669"/>
    <property type="project" value="InterPro"/>
</dbReference>
<evidence type="ECO:0000256" key="8">
    <source>
        <dbReference type="ARBA" id="ARBA00023136"/>
    </source>
</evidence>
<dbReference type="EMBL" id="CAUYUE010000011">
    <property type="protein sequence ID" value="CAK0784923.1"/>
    <property type="molecule type" value="Genomic_DNA"/>
</dbReference>
<feature type="transmembrane region" description="Helical" evidence="10">
    <location>
        <begin position="1525"/>
        <end position="1553"/>
    </location>
</feature>
<dbReference type="InterPro" id="IPR013525">
    <property type="entry name" value="ABC2_TM"/>
</dbReference>
<dbReference type="InterPro" id="IPR026082">
    <property type="entry name" value="ABCA"/>
</dbReference>
<keyword evidence="6" id="KW-0067">ATP-binding</keyword>
<name>A0AAV1IC44_9CHLO</name>
<dbReference type="InterPro" id="IPR003593">
    <property type="entry name" value="AAA+_ATPase"/>
</dbReference>
<dbReference type="SUPFAM" id="SSF52540">
    <property type="entry name" value="P-loop containing nucleoside triphosphate hydrolases"/>
    <property type="match status" value="2"/>
</dbReference>
<dbReference type="InterPro" id="IPR056264">
    <property type="entry name" value="R2_ABCA1-4-like"/>
</dbReference>
<feature type="region of interest" description="Disordered" evidence="9">
    <location>
        <begin position="1004"/>
        <end position="1025"/>
    </location>
</feature>
<dbReference type="GO" id="GO:0016020">
    <property type="term" value="C:membrane"/>
    <property type="evidence" value="ECO:0007669"/>
    <property type="project" value="UniProtKB-SubCell"/>
</dbReference>
<feature type="domain" description="ABC transporter" evidence="11">
    <location>
        <begin position="1826"/>
        <end position="2073"/>
    </location>
</feature>
<dbReference type="PROSITE" id="PS00211">
    <property type="entry name" value="ABC_TRANSPORTER_1"/>
    <property type="match status" value="1"/>
</dbReference>
<evidence type="ECO:0000256" key="2">
    <source>
        <dbReference type="ARBA" id="ARBA00008526"/>
    </source>
</evidence>
<dbReference type="GO" id="GO:0005319">
    <property type="term" value="F:lipid transporter activity"/>
    <property type="evidence" value="ECO:0007669"/>
    <property type="project" value="TreeGrafter"/>
</dbReference>
<dbReference type="InterPro" id="IPR003439">
    <property type="entry name" value="ABC_transporter-like_ATP-bd"/>
</dbReference>
<keyword evidence="7 10" id="KW-1133">Transmembrane helix</keyword>
<dbReference type="Pfam" id="PF23321">
    <property type="entry name" value="R1_ABCA1"/>
    <property type="match status" value="1"/>
</dbReference>
<reference evidence="12 13" key="1">
    <citation type="submission" date="2023-10" db="EMBL/GenBank/DDBJ databases">
        <authorList>
            <person name="Maclean D."/>
            <person name="Macfadyen A."/>
        </authorList>
    </citation>
    <scope>NUCLEOTIDE SEQUENCE [LARGE SCALE GENOMIC DNA]</scope>
</reference>
<dbReference type="Proteomes" id="UP001314263">
    <property type="component" value="Unassembled WGS sequence"/>
</dbReference>
<feature type="transmembrane region" description="Helical" evidence="10">
    <location>
        <begin position="1481"/>
        <end position="1505"/>
    </location>
</feature>
<dbReference type="PANTHER" id="PTHR19229:SF250">
    <property type="entry name" value="ABC TRANSPORTER DOMAIN-CONTAINING PROTEIN-RELATED"/>
    <property type="match status" value="1"/>
</dbReference>
<feature type="transmembrane region" description="Helical" evidence="10">
    <location>
        <begin position="1565"/>
        <end position="1586"/>
    </location>
</feature>
<dbReference type="Pfam" id="PF12698">
    <property type="entry name" value="ABC2_membrane_3"/>
    <property type="match status" value="2"/>
</dbReference>
<comment type="similarity">
    <text evidence="2">Belongs to the ABC transporter superfamily. ABCA family. CPR flippase (TC 3.A.1.211) subfamily.</text>
</comment>
<evidence type="ECO:0000256" key="4">
    <source>
        <dbReference type="ARBA" id="ARBA00022692"/>
    </source>
</evidence>
<sequence length="2156" mass="231090">MNVSPEWVAEPPGWRLGVLQLKAMLWRQWLLKKRSPISTLVEVLSPIILISMLVVAYLEVTPDVMPAKTYVNETAQALQGLIEPWSQASHQPLTTNCSDLLSRVALAGGGGMADWEGDAWQPTAEEMAAVDSCLGTLSEGSFGNWTAGQSALGSAAVKLLQAFIDSNGPIPIPTLDEFVLLHKALQAAVQAQPEMLGLLQGARRSFGWNVLGNLVDMGLLAFAPATPEVLQLAAHLDKTHAFFRQSFHGVFRTESDAEDFIESSQERLWALVVFDSGPDASGAEYTIRMNFTTVPRTWISVNKWRHSVPIHYKEYYTSGFLSLQAAIDAYVLDIPSSLETSLRTGTGNVSLPGSSAAIQRQSYWTQWGAVFPTAEYIHNEFYDGVGPMLGLLMSLSLVYPLSMLVRGIVEERKKRLKETMCIMGLQGWVLHAAWTITYAIMLAVICLAVTAVCCASFLRASDPLLLLVLLLFFAASELAFGLLIASIFSNAKIAGIVAPLMHFACLMPRYIFFRSEAPQAIAGKVAVSLLSPSAFTFAADLIGQYEGSGVGLHWSDMWSDPLPLGAILILLALDAKIYAGLAWYLEKVVPSPYGPRLPWYFPLSKSFWLSGDVTEGPVVIPRLKGLLVTMLRKLRSSQHQPYEQAGAEDIEEGTSAGLGRESLASAHDEPAGLGPASECLAQMQNLRKVYGQHVAVQNLTLPLRVNEMTALLGHNGAGKTTAVGMLTGLLRPSSGSCSVMGHDVHCAAAHARQHIGYCPQANVLFGSLTVLEHLQLFCAIKGLSSGAFGSAAAAASLDIMQAVELQEQQHVRADALSGGMKRRLQVALALLGSSRVILLDEPTSGVDPASRRALWAVLAKYKKGRAMLLTTHFMDEADLLSDSIAIMAEGRLRCWGTPLILKQTYSSGYTLTLHLSLEKGKPPERQAIKGLVCTTVAGAALLRTSGAETVYQLPMESSGSFADLLEALEARSSSLGITHYAMSMPTLEEVFLACTAELSLPEQGADSCSHRKHSHEASPGAVSRALPDCSDGHVAIQMSALNPAAKQGMPQLRLQAAGESSPSPGGSSTSHQRMEGSCEAALGSISDRPEKPSMLEEDVAGSSNECSQGSDAGAAADDQRLGSIDQPRLSISRDDSAQMLWEQPEETCHSQGQDKSQSVSDVQPGHESAVPGPGSTGSSSRHHEEGEAATHDIYTGASGALAADEEAATDDLSAPNVRACGHTQRRQWWIALREMLRKRALIAGRDKKGMLFQLLLPLVAICFVLAILKININPTSPSIVLCFKDLLQQDPVIVTSPPQYLTPCLVDAPAGAAHDACAAGLTFRAVNATSSFQLSQQLLAEKAAGAPPQYGALVFNDSIIADIAQPFRALNNSLAHMNPASWLALLPLGLPLNPGAAAGSIMAGLSRPEARVISDAVRRFQRHPGVMIMHNASSYHALPALVSGLHQTMGALASNGTAPALTVKSHPLPLSSEESVQLDSLLMVLAALFLLIPFCYLSGSFTLSPVAEEASKARHLQLLSGCPPFIYWAGSYIWDLMTYAMVVVLSLLVFAAYDDRATTGSLQQLLGTFLLLLLYGAAVIPLGYAYSFGFSSPSAAQVSVAALSFVLGFVAVTGSYVMKLIPKTRALQRVLVHAFRAQPPFLLGEGLIELTRFNFERELALARGGPSGSASDAAVGASSGGEMDLSSSSVFEWGTLGRPLMYLILEAALFFVMTLCIDAHGRRGRAVAMPAHLQTLLARARQSWARTLQKLRGKLDERGEYEEVHQQHATVQMSAITGVPHHVSQELPGEQNVYEAKEVGNAMDEDVDITTERQRVAEGDADQDTLCLKNLHKTYGSKVVVDSICLGVHRGERFGLLGPNGAGKTTILGMLAGRIQPTSGDALVDGQSILSSAAAARTALGFCPQQDPLLDLLTGREHLALYARLKGVPEERVSAEVATVLKRTALPLEMARRPAGQYSGGSKRKLALGIALVGGSSTILLDEPSSGMDPGARRAMWNFIIDATQGDAAQACAADSAGCPMGERSVVLTTHSMEECEALCTRVGILDQGRLQCLGSTSHLKLRFGGGYLLEVQAPDDEALQARLGAFIVRELGGQADEERHLGHTKYLLPAEHQSIARVFRLMEKARQALGLQAYGVSLPTLEQVFLRVVGHRLQV</sequence>
<comment type="caution">
    <text evidence="12">The sequence shown here is derived from an EMBL/GenBank/DDBJ whole genome shotgun (WGS) entry which is preliminary data.</text>
</comment>
<dbReference type="FunFam" id="3.40.50.300:FF:000335">
    <property type="entry name" value="ATP binding cassette subfamily A member 5"/>
    <property type="match status" value="1"/>
</dbReference>
<dbReference type="PANTHER" id="PTHR19229">
    <property type="entry name" value="ATP-BINDING CASSETTE TRANSPORTER SUBFAMILY A ABCA"/>
    <property type="match status" value="1"/>
</dbReference>
<feature type="compositionally biased region" description="Low complexity" evidence="9">
    <location>
        <begin position="1060"/>
        <end position="1070"/>
    </location>
</feature>
<feature type="transmembrane region" description="Helical" evidence="10">
    <location>
        <begin position="1250"/>
        <end position="1268"/>
    </location>
</feature>
<feature type="transmembrane region" description="Helical" evidence="10">
    <location>
        <begin position="429"/>
        <end position="458"/>
    </location>
</feature>
<comment type="subcellular location">
    <subcellularLocation>
        <location evidence="1">Membrane</location>
        <topology evidence="1">Multi-pass membrane protein</topology>
    </subcellularLocation>
</comment>
<dbReference type="Pfam" id="PF00005">
    <property type="entry name" value="ABC_tran"/>
    <property type="match status" value="2"/>
</dbReference>
<evidence type="ECO:0000313" key="12">
    <source>
        <dbReference type="EMBL" id="CAK0784923.1"/>
    </source>
</evidence>
<keyword evidence="4 10" id="KW-0812">Transmembrane</keyword>
<evidence type="ECO:0000256" key="6">
    <source>
        <dbReference type="ARBA" id="ARBA00022840"/>
    </source>
</evidence>
<keyword evidence="5" id="KW-0547">Nucleotide-binding</keyword>
<feature type="transmembrane region" description="Helical" evidence="10">
    <location>
        <begin position="464"/>
        <end position="486"/>
    </location>
</feature>
<dbReference type="Gene3D" id="3.40.50.300">
    <property type="entry name" value="P-loop containing nucleotide triphosphate hydrolases"/>
    <property type="match status" value="2"/>
</dbReference>
<dbReference type="CDD" id="cd03263">
    <property type="entry name" value="ABC_subfamily_A"/>
    <property type="match status" value="2"/>
</dbReference>
<keyword evidence="8 10" id="KW-0472">Membrane</keyword>
<proteinExistence type="inferred from homology"/>
<evidence type="ECO:0000256" key="10">
    <source>
        <dbReference type="SAM" id="Phobius"/>
    </source>
</evidence>
<feature type="compositionally biased region" description="Polar residues" evidence="9">
    <location>
        <begin position="1149"/>
        <end position="1161"/>
    </location>
</feature>
<feature type="transmembrane region" description="Helical" evidence="10">
    <location>
        <begin position="388"/>
        <end position="409"/>
    </location>
</feature>
<feature type="transmembrane region" description="Helical" evidence="10">
    <location>
        <begin position="493"/>
        <end position="513"/>
    </location>
</feature>
<dbReference type="GO" id="GO:0140359">
    <property type="term" value="F:ABC-type transporter activity"/>
    <property type="evidence" value="ECO:0007669"/>
    <property type="project" value="InterPro"/>
</dbReference>
<evidence type="ECO:0000259" key="11">
    <source>
        <dbReference type="PROSITE" id="PS50893"/>
    </source>
</evidence>
<dbReference type="InterPro" id="IPR027417">
    <property type="entry name" value="P-loop_NTPase"/>
</dbReference>
<organism evidence="12 13">
    <name type="scientific">Coccomyxa viridis</name>
    <dbReference type="NCBI Taxonomy" id="1274662"/>
    <lineage>
        <taxon>Eukaryota</taxon>
        <taxon>Viridiplantae</taxon>
        <taxon>Chlorophyta</taxon>
        <taxon>core chlorophytes</taxon>
        <taxon>Trebouxiophyceae</taxon>
        <taxon>Trebouxiophyceae incertae sedis</taxon>
        <taxon>Coccomyxaceae</taxon>
        <taxon>Coccomyxa</taxon>
    </lineage>
</organism>
<evidence type="ECO:0000256" key="1">
    <source>
        <dbReference type="ARBA" id="ARBA00004141"/>
    </source>
</evidence>
<dbReference type="GO" id="GO:0005524">
    <property type="term" value="F:ATP binding"/>
    <property type="evidence" value="ECO:0007669"/>
    <property type="project" value="UniProtKB-KW"/>
</dbReference>
<evidence type="ECO:0000256" key="5">
    <source>
        <dbReference type="ARBA" id="ARBA00022741"/>
    </source>
</evidence>
<feature type="region of interest" description="Disordered" evidence="9">
    <location>
        <begin position="1052"/>
        <end position="1130"/>
    </location>
</feature>
<dbReference type="SMART" id="SM00382">
    <property type="entry name" value="AAA"/>
    <property type="match status" value="2"/>
</dbReference>
<keyword evidence="3" id="KW-0813">Transport</keyword>
<feature type="domain" description="ABC transporter" evidence="11">
    <location>
        <begin position="681"/>
        <end position="914"/>
    </location>
</feature>
<accession>A0AAV1IC44</accession>
<dbReference type="FunFam" id="3.40.50.300:FF:000933">
    <property type="entry name" value="ABC transporter A family member 7"/>
    <property type="match status" value="1"/>
</dbReference>
<evidence type="ECO:0000256" key="3">
    <source>
        <dbReference type="ARBA" id="ARBA00022448"/>
    </source>
</evidence>
<evidence type="ECO:0000256" key="9">
    <source>
        <dbReference type="SAM" id="MobiDB-lite"/>
    </source>
</evidence>
<feature type="compositionally biased region" description="Low complexity" evidence="9">
    <location>
        <begin position="1107"/>
        <end position="1116"/>
    </location>
</feature>